<dbReference type="Pfam" id="PF11267">
    <property type="entry name" value="DUF3067"/>
    <property type="match status" value="1"/>
</dbReference>
<evidence type="ECO:0000313" key="2">
    <source>
        <dbReference type="EMBL" id="GBG64909.1"/>
    </source>
</evidence>
<evidence type="ECO:0000256" key="1">
    <source>
        <dbReference type="SAM" id="MobiDB-lite"/>
    </source>
</evidence>
<protein>
    <submittedName>
        <fullName evidence="2">Uncharacterized protein</fullName>
    </submittedName>
</protein>
<gene>
    <name evidence="2" type="ORF">CBR_g48375</name>
</gene>
<accession>A0A388K4G9</accession>
<comment type="caution">
    <text evidence="2">The sequence shown here is derived from an EMBL/GenBank/DDBJ whole genome shotgun (WGS) entry which is preliminary data.</text>
</comment>
<proteinExistence type="predicted"/>
<organism evidence="2 3">
    <name type="scientific">Chara braunii</name>
    <name type="common">Braun's stonewort</name>
    <dbReference type="NCBI Taxonomy" id="69332"/>
    <lineage>
        <taxon>Eukaryota</taxon>
        <taxon>Viridiplantae</taxon>
        <taxon>Streptophyta</taxon>
        <taxon>Charophyceae</taxon>
        <taxon>Charales</taxon>
        <taxon>Characeae</taxon>
        <taxon>Chara</taxon>
    </lineage>
</organism>
<name>A0A388K4G9_CHABU</name>
<keyword evidence="3" id="KW-1185">Reference proteome</keyword>
<dbReference type="AlphaFoldDB" id="A0A388K4G9"/>
<feature type="region of interest" description="Disordered" evidence="1">
    <location>
        <begin position="131"/>
        <end position="152"/>
    </location>
</feature>
<dbReference type="STRING" id="69332.A0A388K4G9"/>
<dbReference type="PANTHER" id="PTHR35126">
    <property type="entry name" value="SLR0598 PROTEIN"/>
    <property type="match status" value="1"/>
</dbReference>
<feature type="region of interest" description="Disordered" evidence="1">
    <location>
        <begin position="187"/>
        <end position="273"/>
    </location>
</feature>
<feature type="compositionally biased region" description="Acidic residues" evidence="1">
    <location>
        <begin position="241"/>
        <end position="261"/>
    </location>
</feature>
<sequence>MALIRCNWQVSPPAACHVSVARSTPSGNELSSDTVGNLPRVLRAEGWRCPTTAFHVSAPHSPLSGGELPSSGAAIGGLSRVVSGEGWRQSTAMMRRCVSHPASSCRHLSSCEASSAATSCCAPQLPRFSKSAGDWQGPKSAGDWHGSKEGRRSVDRMRMVGGVTAGLLRPSRARSLSAAARQAGKRKVAAAAVPRGWQGRQIADGQRAASRPTTWQSDAPRDKRLVPPSALYGGATAGNEGGEEEGEEGEEDLGSEEGDDADRDRGAQPSAADMAKFRQKIERNFSSERTTFGGNDLASLIRAKYGKSYDVQLVRRKFMGKNLLALHVMWLYREHTAFPLTEEEYIERLDEVAAVLREMGAVGHVKQSLEKTRERPRVGKAVNIFIDPGGAGARADEFMI</sequence>
<dbReference type="EMBL" id="BFEA01000055">
    <property type="protein sequence ID" value="GBG64909.1"/>
    <property type="molecule type" value="Genomic_DNA"/>
</dbReference>
<dbReference type="Gene3D" id="3.30.428.40">
    <property type="entry name" value="Protein of unknown function DUF3067"/>
    <property type="match status" value="1"/>
</dbReference>
<dbReference type="PANTHER" id="PTHR35126:SF1">
    <property type="entry name" value="DUF3067 DOMAIN-CONTAINING PROTEIN"/>
    <property type="match status" value="1"/>
</dbReference>
<reference evidence="2 3" key="1">
    <citation type="journal article" date="2018" name="Cell">
        <title>The Chara Genome: Secondary Complexity and Implications for Plant Terrestrialization.</title>
        <authorList>
            <person name="Nishiyama T."/>
            <person name="Sakayama H."/>
            <person name="Vries J.D."/>
            <person name="Buschmann H."/>
            <person name="Saint-Marcoux D."/>
            <person name="Ullrich K.K."/>
            <person name="Haas F.B."/>
            <person name="Vanderstraeten L."/>
            <person name="Becker D."/>
            <person name="Lang D."/>
            <person name="Vosolsobe S."/>
            <person name="Rombauts S."/>
            <person name="Wilhelmsson P.K.I."/>
            <person name="Janitza P."/>
            <person name="Kern R."/>
            <person name="Heyl A."/>
            <person name="Rumpler F."/>
            <person name="Villalobos L.I.A.C."/>
            <person name="Clay J.M."/>
            <person name="Skokan R."/>
            <person name="Toyoda A."/>
            <person name="Suzuki Y."/>
            <person name="Kagoshima H."/>
            <person name="Schijlen E."/>
            <person name="Tajeshwar N."/>
            <person name="Catarino B."/>
            <person name="Hetherington A.J."/>
            <person name="Saltykova A."/>
            <person name="Bonnot C."/>
            <person name="Breuninger H."/>
            <person name="Symeonidi A."/>
            <person name="Radhakrishnan G.V."/>
            <person name="Van Nieuwerburgh F."/>
            <person name="Deforce D."/>
            <person name="Chang C."/>
            <person name="Karol K.G."/>
            <person name="Hedrich R."/>
            <person name="Ulvskov P."/>
            <person name="Glockner G."/>
            <person name="Delwiche C.F."/>
            <person name="Petrasek J."/>
            <person name="Van de Peer Y."/>
            <person name="Friml J."/>
            <person name="Beilby M."/>
            <person name="Dolan L."/>
            <person name="Kohara Y."/>
            <person name="Sugano S."/>
            <person name="Fujiyama A."/>
            <person name="Delaux P.-M."/>
            <person name="Quint M."/>
            <person name="TheiBen G."/>
            <person name="Hagemann M."/>
            <person name="Harholt J."/>
            <person name="Dunand C."/>
            <person name="Zachgo S."/>
            <person name="Langdale J."/>
            <person name="Maumus F."/>
            <person name="Straeten D.V.D."/>
            <person name="Gould S.B."/>
            <person name="Rensing S.A."/>
        </authorList>
    </citation>
    <scope>NUCLEOTIDE SEQUENCE [LARGE SCALE GENOMIC DNA]</scope>
    <source>
        <strain evidence="2 3">S276</strain>
    </source>
</reference>
<evidence type="ECO:0000313" key="3">
    <source>
        <dbReference type="Proteomes" id="UP000265515"/>
    </source>
</evidence>
<dbReference type="InterPro" id="IPR021420">
    <property type="entry name" value="DUF3067"/>
</dbReference>
<dbReference type="Proteomes" id="UP000265515">
    <property type="component" value="Unassembled WGS sequence"/>
</dbReference>
<dbReference type="OrthoDB" id="5234at2759"/>
<dbReference type="Gramene" id="GBG64909">
    <property type="protein sequence ID" value="GBG64909"/>
    <property type="gene ID" value="CBR_g48375"/>
</dbReference>